<dbReference type="InterPro" id="IPR015422">
    <property type="entry name" value="PyrdxlP-dep_Trfase_small"/>
</dbReference>
<accession>A0A3F2RZE9</accession>
<keyword evidence="7" id="KW-0808">Transferase</keyword>
<proteinExistence type="inferred from homology"/>
<dbReference type="InterPro" id="IPR005861">
    <property type="entry name" value="HisP_aminotrans"/>
</dbReference>
<evidence type="ECO:0000256" key="11">
    <source>
        <dbReference type="ARBA" id="ARBA00047481"/>
    </source>
</evidence>
<dbReference type="InterPro" id="IPR015424">
    <property type="entry name" value="PyrdxlP-dep_Trfase"/>
</dbReference>
<protein>
    <recommendedName>
        <fullName evidence="4">histidinol-phosphate transaminase</fullName>
        <ecNumber evidence="4">2.6.1.9</ecNumber>
    </recommendedName>
    <alternativeName>
        <fullName evidence="10">Imidazole acetol-phosphate transaminase</fullName>
    </alternativeName>
</protein>
<evidence type="ECO:0000256" key="7">
    <source>
        <dbReference type="ARBA" id="ARBA00022679"/>
    </source>
</evidence>
<dbReference type="Gene3D" id="3.40.640.10">
    <property type="entry name" value="Type I PLP-dependent aspartate aminotransferase-like (Major domain)"/>
    <property type="match status" value="1"/>
</dbReference>
<evidence type="ECO:0000256" key="10">
    <source>
        <dbReference type="ARBA" id="ARBA00030262"/>
    </source>
</evidence>
<dbReference type="SUPFAM" id="SSF53383">
    <property type="entry name" value="PLP-dependent transferases"/>
    <property type="match status" value="1"/>
</dbReference>
<evidence type="ECO:0000259" key="12">
    <source>
        <dbReference type="Pfam" id="PF00155"/>
    </source>
</evidence>
<dbReference type="Pfam" id="PF00155">
    <property type="entry name" value="Aminotran_1_2"/>
    <property type="match status" value="1"/>
</dbReference>
<keyword evidence="9" id="KW-0368">Histidine biosynthesis</keyword>
<dbReference type="EMBL" id="MBDO02000037">
    <property type="protein sequence ID" value="RLN66393.1"/>
    <property type="molecule type" value="Genomic_DNA"/>
</dbReference>
<dbReference type="InterPro" id="IPR004839">
    <property type="entry name" value="Aminotransferase_I/II_large"/>
</dbReference>
<sequence>MDKQSAVVLGVTAGLGVGYLLGKAQPTALRTSSTSTKSTEEKTAATDLDEVEQLIRPNILGLTPYRCARDDYDQGILLDANENSLGPPLQGHEQLQAMELERYPCPYQPNLKRAITDFRNSTSTEKIGQANTFLGVGSDEAIDLIIRVACTPRVDNILITPPTYGMYSVCANIHDVGIVSVPLQIEAPADNLKGLKPDHPLPSFHIDPQEILNGATATTKVIFLCSPGNPTANVLRLKDVETILNSPCLCFLAQKYKGFVVVDEAYIDFADTPSLCTLVNKHKRLIVLQTLSKGFGLAGIRLGIAFGDPKLIQVLNNVKAPYNISKLTSDVARKAFSNLNELHKNVNLIKEEKHRVIAELQKLSFVQRIYASDSNFVLFEIPHALTVYRQMASRGVVIRYRGNQHLLTDCLRATIGSREENDRMLELLVEVSGEQ</sequence>
<dbReference type="InterPro" id="IPR001917">
    <property type="entry name" value="Aminotrans_II_pyridoxalP_BS"/>
</dbReference>
<evidence type="ECO:0000256" key="6">
    <source>
        <dbReference type="ARBA" id="ARBA00022605"/>
    </source>
</evidence>
<keyword evidence="6" id="KW-0028">Amino-acid biosynthesis</keyword>
<organism evidence="13 14">
    <name type="scientific">Phytophthora kernoviae</name>
    <dbReference type="NCBI Taxonomy" id="325452"/>
    <lineage>
        <taxon>Eukaryota</taxon>
        <taxon>Sar</taxon>
        <taxon>Stramenopiles</taxon>
        <taxon>Oomycota</taxon>
        <taxon>Peronosporomycetes</taxon>
        <taxon>Peronosporales</taxon>
        <taxon>Peronosporaceae</taxon>
        <taxon>Phytophthora</taxon>
    </lineage>
</organism>
<comment type="catalytic activity">
    <reaction evidence="11">
        <text>L-histidinol phosphate + 2-oxoglutarate = 3-(imidazol-4-yl)-2-oxopropyl phosphate + L-glutamate</text>
        <dbReference type="Rhea" id="RHEA:23744"/>
        <dbReference type="ChEBI" id="CHEBI:16810"/>
        <dbReference type="ChEBI" id="CHEBI:29985"/>
        <dbReference type="ChEBI" id="CHEBI:57766"/>
        <dbReference type="ChEBI" id="CHEBI:57980"/>
        <dbReference type="EC" id="2.6.1.9"/>
    </reaction>
</comment>
<gene>
    <name evidence="13" type="ORF">BBP00_00002249</name>
</gene>
<keyword evidence="5" id="KW-0032">Aminotransferase</keyword>
<dbReference type="CDD" id="cd00609">
    <property type="entry name" value="AAT_like"/>
    <property type="match status" value="1"/>
</dbReference>
<dbReference type="GO" id="GO:0030170">
    <property type="term" value="F:pyridoxal phosphate binding"/>
    <property type="evidence" value="ECO:0007669"/>
    <property type="project" value="InterPro"/>
</dbReference>
<dbReference type="OrthoDB" id="2015537at2759"/>
<evidence type="ECO:0000256" key="3">
    <source>
        <dbReference type="ARBA" id="ARBA00008392"/>
    </source>
</evidence>
<evidence type="ECO:0000256" key="8">
    <source>
        <dbReference type="ARBA" id="ARBA00022898"/>
    </source>
</evidence>
<dbReference type="GO" id="GO:0004400">
    <property type="term" value="F:histidinol-phosphate transaminase activity"/>
    <property type="evidence" value="ECO:0007669"/>
    <property type="project" value="UniProtKB-EC"/>
</dbReference>
<comment type="cofactor">
    <cofactor evidence="1">
        <name>pyridoxal 5'-phosphate</name>
        <dbReference type="ChEBI" id="CHEBI:597326"/>
    </cofactor>
</comment>
<evidence type="ECO:0000256" key="5">
    <source>
        <dbReference type="ARBA" id="ARBA00022576"/>
    </source>
</evidence>
<dbReference type="AlphaFoldDB" id="A0A3F2RZE9"/>
<comment type="caution">
    <text evidence="13">The sequence shown here is derived from an EMBL/GenBank/DDBJ whole genome shotgun (WGS) entry which is preliminary data.</text>
</comment>
<reference evidence="13 14" key="1">
    <citation type="submission" date="2018-07" db="EMBL/GenBank/DDBJ databases">
        <title>Genome sequencing of oomycete isolates from Chile give support for New Zealand origin for Phytophthora kernoviae and make available the first Nothophytophthora sp. genome.</title>
        <authorList>
            <person name="Studholme D.J."/>
            <person name="Sanfuentes E."/>
            <person name="Panda P."/>
            <person name="Hill R."/>
            <person name="Sambles C."/>
            <person name="Grant M."/>
            <person name="Williams N.M."/>
            <person name="Mcdougal R.L."/>
        </authorList>
    </citation>
    <scope>NUCLEOTIDE SEQUENCE [LARGE SCALE GENOMIC DNA]</scope>
    <source>
        <strain evidence="13">Chile6</strain>
    </source>
</reference>
<evidence type="ECO:0000256" key="1">
    <source>
        <dbReference type="ARBA" id="ARBA00001933"/>
    </source>
</evidence>
<dbReference type="GO" id="GO:0000105">
    <property type="term" value="P:L-histidine biosynthetic process"/>
    <property type="evidence" value="ECO:0007669"/>
    <property type="project" value="UniProtKB-KW"/>
</dbReference>
<feature type="domain" description="Aminotransferase class I/classII large" evidence="12">
    <location>
        <begin position="76"/>
        <end position="426"/>
    </location>
</feature>
<dbReference type="InterPro" id="IPR015421">
    <property type="entry name" value="PyrdxlP-dep_Trfase_major"/>
</dbReference>
<evidence type="ECO:0000256" key="4">
    <source>
        <dbReference type="ARBA" id="ARBA00012748"/>
    </source>
</evidence>
<evidence type="ECO:0000313" key="13">
    <source>
        <dbReference type="EMBL" id="RLN66393.1"/>
    </source>
</evidence>
<dbReference type="PANTHER" id="PTHR42885">
    <property type="entry name" value="HISTIDINOL-PHOSPHATE AMINOTRANSFERASE-RELATED"/>
    <property type="match status" value="1"/>
</dbReference>
<dbReference type="PANTHER" id="PTHR42885:SF2">
    <property type="entry name" value="HISTIDINOL-PHOSPHATE AMINOTRANSFERASE"/>
    <property type="match status" value="1"/>
</dbReference>
<dbReference type="NCBIfam" id="TIGR01141">
    <property type="entry name" value="hisC"/>
    <property type="match status" value="1"/>
</dbReference>
<evidence type="ECO:0000256" key="2">
    <source>
        <dbReference type="ARBA" id="ARBA00005011"/>
    </source>
</evidence>
<comment type="similarity">
    <text evidence="3">Belongs to the class-II pyridoxal-phosphate-dependent aminotransferase family.</text>
</comment>
<keyword evidence="8" id="KW-0663">Pyridoxal phosphate</keyword>
<name>A0A3F2RZE9_9STRA</name>
<comment type="pathway">
    <text evidence="2">Amino-acid biosynthesis; L-histidine biosynthesis; L-histidine from 5-phospho-alpha-D-ribose 1-diphosphate: step 7/9.</text>
</comment>
<dbReference type="PROSITE" id="PS00599">
    <property type="entry name" value="AA_TRANSFER_CLASS_2"/>
    <property type="match status" value="1"/>
</dbReference>
<dbReference type="Proteomes" id="UP000277300">
    <property type="component" value="Unassembled WGS sequence"/>
</dbReference>
<dbReference type="HAMAP" id="MF_01023">
    <property type="entry name" value="HisC_aminotrans_2"/>
    <property type="match status" value="1"/>
</dbReference>
<evidence type="ECO:0000313" key="14">
    <source>
        <dbReference type="Proteomes" id="UP000277300"/>
    </source>
</evidence>
<dbReference type="Gene3D" id="3.90.1150.10">
    <property type="entry name" value="Aspartate Aminotransferase, domain 1"/>
    <property type="match status" value="1"/>
</dbReference>
<evidence type="ECO:0000256" key="9">
    <source>
        <dbReference type="ARBA" id="ARBA00023102"/>
    </source>
</evidence>
<dbReference type="EC" id="2.6.1.9" evidence="4"/>